<dbReference type="EMBL" id="JADNYM010000032">
    <property type="protein sequence ID" value="MBG0741537.1"/>
    <property type="molecule type" value="Genomic_DNA"/>
</dbReference>
<evidence type="ECO:0000256" key="1">
    <source>
        <dbReference type="ARBA" id="ARBA00009437"/>
    </source>
</evidence>
<evidence type="ECO:0000313" key="7">
    <source>
        <dbReference type="EMBL" id="MBG0741537.1"/>
    </source>
</evidence>
<dbReference type="InterPro" id="IPR005119">
    <property type="entry name" value="LysR_subst-bd"/>
</dbReference>
<dbReference type="PROSITE" id="PS50931">
    <property type="entry name" value="HTH_LYSR"/>
    <property type="match status" value="1"/>
</dbReference>
<comment type="similarity">
    <text evidence="1">Belongs to the LysR transcriptional regulatory family.</text>
</comment>
<proteinExistence type="inferred from homology"/>
<dbReference type="AlphaFoldDB" id="A0A931GCA0"/>
<dbReference type="RefSeq" id="WP_196398466.1">
    <property type="nucleotide sequence ID" value="NZ_JADNYM010000032.1"/>
</dbReference>
<dbReference type="Gene3D" id="3.40.190.10">
    <property type="entry name" value="Periplasmic binding protein-like II"/>
    <property type="match status" value="2"/>
</dbReference>
<accession>A0A931GCA0</accession>
<keyword evidence="3" id="KW-0238">DNA-binding</keyword>
<dbReference type="SUPFAM" id="SSF53850">
    <property type="entry name" value="Periplasmic binding protein-like II"/>
    <property type="match status" value="1"/>
</dbReference>
<evidence type="ECO:0000256" key="2">
    <source>
        <dbReference type="ARBA" id="ARBA00023015"/>
    </source>
</evidence>
<sequence>MNLRRLELFVAVAEELHFNRAAQRLHMAQPPLSQQIRKLEEECKVALFVRNSRNVELTAEGEVLLEHARKVLAQYAIMTAALAHARDGELGRLRLGFVSSAAIYMVPGLVRDMRSWWPGIDLQLREETTDMQLELIAAGSLDAGIAREVRTVAGISATVLMHEPLVVAVAADHHLATRSSVALKELKGEAFIAFPRSRISSLFDHISALLHAVGVDFDIAQEAVQFPTILGLVSAHLGIAVVPESMRAFAIPGLVYLDIEDANATSTVSLIYSTEASNPLLVSKIRAAFGKSSPTEPARPHGTNEPTEPAAVPDPGVSPGAPS</sequence>
<protein>
    <submittedName>
        <fullName evidence="7">LysR family transcriptional regulator</fullName>
    </submittedName>
</protein>
<dbReference type="PANTHER" id="PTHR30346">
    <property type="entry name" value="TRANSCRIPTIONAL DUAL REGULATOR HCAR-RELATED"/>
    <property type="match status" value="1"/>
</dbReference>
<dbReference type="FunFam" id="1.10.10.10:FF:000001">
    <property type="entry name" value="LysR family transcriptional regulator"/>
    <property type="match status" value="1"/>
</dbReference>
<dbReference type="Pfam" id="PF03466">
    <property type="entry name" value="LysR_substrate"/>
    <property type="match status" value="1"/>
</dbReference>
<keyword evidence="4" id="KW-0804">Transcription</keyword>
<comment type="caution">
    <text evidence="7">The sequence shown here is derived from an EMBL/GenBank/DDBJ whole genome shotgun (WGS) entry which is preliminary data.</text>
</comment>
<dbReference type="Gene3D" id="1.10.10.10">
    <property type="entry name" value="Winged helix-like DNA-binding domain superfamily/Winged helix DNA-binding domain"/>
    <property type="match status" value="1"/>
</dbReference>
<evidence type="ECO:0000313" key="8">
    <source>
        <dbReference type="Proteomes" id="UP000655366"/>
    </source>
</evidence>
<reference evidence="7 8" key="1">
    <citation type="submission" date="2020-11" db="EMBL/GenBank/DDBJ databases">
        <title>Arthrobacter antarcticus sp. nov., isolated from Antarctic Soil.</title>
        <authorList>
            <person name="Li J."/>
        </authorList>
    </citation>
    <scope>NUCLEOTIDE SEQUENCE [LARGE SCALE GENOMIC DNA]</scope>
    <source>
        <strain evidence="7 8">Z1-20</strain>
    </source>
</reference>
<gene>
    <name evidence="7" type="ORF">IV500_19420</name>
</gene>
<dbReference type="CDD" id="cd08414">
    <property type="entry name" value="PBP2_LTTR_aromatics_like"/>
    <property type="match status" value="1"/>
</dbReference>
<dbReference type="GO" id="GO:0003700">
    <property type="term" value="F:DNA-binding transcription factor activity"/>
    <property type="evidence" value="ECO:0007669"/>
    <property type="project" value="InterPro"/>
</dbReference>
<keyword evidence="8" id="KW-1185">Reference proteome</keyword>
<dbReference type="GO" id="GO:0032993">
    <property type="term" value="C:protein-DNA complex"/>
    <property type="evidence" value="ECO:0007669"/>
    <property type="project" value="TreeGrafter"/>
</dbReference>
<dbReference type="GO" id="GO:0003677">
    <property type="term" value="F:DNA binding"/>
    <property type="evidence" value="ECO:0007669"/>
    <property type="project" value="UniProtKB-KW"/>
</dbReference>
<evidence type="ECO:0000259" key="6">
    <source>
        <dbReference type="PROSITE" id="PS50931"/>
    </source>
</evidence>
<dbReference type="Proteomes" id="UP000655366">
    <property type="component" value="Unassembled WGS sequence"/>
</dbReference>
<dbReference type="InterPro" id="IPR036390">
    <property type="entry name" value="WH_DNA-bd_sf"/>
</dbReference>
<dbReference type="Pfam" id="PF00126">
    <property type="entry name" value="HTH_1"/>
    <property type="match status" value="1"/>
</dbReference>
<dbReference type="SUPFAM" id="SSF46785">
    <property type="entry name" value="Winged helix' DNA-binding domain"/>
    <property type="match status" value="1"/>
</dbReference>
<dbReference type="InterPro" id="IPR000847">
    <property type="entry name" value="LysR_HTH_N"/>
</dbReference>
<name>A0A931GCA0_9MICC</name>
<feature type="region of interest" description="Disordered" evidence="5">
    <location>
        <begin position="291"/>
        <end position="323"/>
    </location>
</feature>
<evidence type="ECO:0000256" key="3">
    <source>
        <dbReference type="ARBA" id="ARBA00023125"/>
    </source>
</evidence>
<dbReference type="PANTHER" id="PTHR30346:SF28">
    <property type="entry name" value="HTH-TYPE TRANSCRIPTIONAL REGULATOR CYNR"/>
    <property type="match status" value="1"/>
</dbReference>
<feature type="domain" description="HTH lysR-type" evidence="6">
    <location>
        <begin position="1"/>
        <end position="58"/>
    </location>
</feature>
<dbReference type="PRINTS" id="PR00039">
    <property type="entry name" value="HTHLYSR"/>
</dbReference>
<keyword evidence="2" id="KW-0805">Transcription regulation</keyword>
<organism evidence="7 8">
    <name type="scientific">Arthrobacter terrae</name>
    <dbReference type="NCBI Taxonomy" id="2935737"/>
    <lineage>
        <taxon>Bacteria</taxon>
        <taxon>Bacillati</taxon>
        <taxon>Actinomycetota</taxon>
        <taxon>Actinomycetes</taxon>
        <taxon>Micrococcales</taxon>
        <taxon>Micrococcaceae</taxon>
        <taxon>Arthrobacter</taxon>
    </lineage>
</organism>
<dbReference type="InterPro" id="IPR036388">
    <property type="entry name" value="WH-like_DNA-bd_sf"/>
</dbReference>
<evidence type="ECO:0000256" key="5">
    <source>
        <dbReference type="SAM" id="MobiDB-lite"/>
    </source>
</evidence>
<evidence type="ECO:0000256" key="4">
    <source>
        <dbReference type="ARBA" id="ARBA00023163"/>
    </source>
</evidence>